<dbReference type="PANTHER" id="PTHR24345">
    <property type="entry name" value="SERINE/THREONINE-PROTEIN KINASE PLK"/>
    <property type="match status" value="1"/>
</dbReference>
<dbReference type="SMART" id="SM00220">
    <property type="entry name" value="S_TKc"/>
    <property type="match status" value="1"/>
</dbReference>
<evidence type="ECO:0000313" key="8">
    <source>
        <dbReference type="Proteomes" id="UP000179807"/>
    </source>
</evidence>
<dbReference type="GeneID" id="94832431"/>
<dbReference type="Pfam" id="PF00069">
    <property type="entry name" value="Pkinase"/>
    <property type="match status" value="1"/>
</dbReference>
<dbReference type="VEuPathDB" id="TrichDB:TRFO_14287"/>
<evidence type="ECO:0000259" key="6">
    <source>
        <dbReference type="PROSITE" id="PS50011"/>
    </source>
</evidence>
<dbReference type="PANTHER" id="PTHR24345:SF0">
    <property type="entry name" value="CELL CYCLE SERINE_THREONINE-PROTEIN KINASE CDC5_MSD2"/>
    <property type="match status" value="1"/>
</dbReference>
<dbReference type="GO" id="GO:0005634">
    <property type="term" value="C:nucleus"/>
    <property type="evidence" value="ECO:0007669"/>
    <property type="project" value="TreeGrafter"/>
</dbReference>
<dbReference type="Gene3D" id="1.10.510.10">
    <property type="entry name" value="Transferase(Phosphotransferase) domain 1"/>
    <property type="match status" value="1"/>
</dbReference>
<dbReference type="Proteomes" id="UP000179807">
    <property type="component" value="Unassembled WGS sequence"/>
</dbReference>
<dbReference type="SUPFAM" id="SSF56112">
    <property type="entry name" value="Protein kinase-like (PK-like)"/>
    <property type="match status" value="1"/>
</dbReference>
<keyword evidence="1" id="KW-0723">Serine/threonine-protein kinase</keyword>
<keyword evidence="8" id="KW-1185">Reference proteome</keyword>
<keyword evidence="5" id="KW-0067">ATP-binding</keyword>
<evidence type="ECO:0000256" key="4">
    <source>
        <dbReference type="ARBA" id="ARBA00022777"/>
    </source>
</evidence>
<evidence type="ECO:0000256" key="2">
    <source>
        <dbReference type="ARBA" id="ARBA00022679"/>
    </source>
</evidence>
<dbReference type="PROSITE" id="PS50011">
    <property type="entry name" value="PROTEIN_KINASE_DOM"/>
    <property type="match status" value="1"/>
</dbReference>
<evidence type="ECO:0000256" key="1">
    <source>
        <dbReference type="ARBA" id="ARBA00022527"/>
    </source>
</evidence>
<dbReference type="EMBL" id="MLAK01000250">
    <property type="protein sequence ID" value="OHT15249.1"/>
    <property type="molecule type" value="Genomic_DNA"/>
</dbReference>
<evidence type="ECO:0000313" key="7">
    <source>
        <dbReference type="EMBL" id="OHT15249.1"/>
    </source>
</evidence>
<protein>
    <submittedName>
        <fullName evidence="7">CAMK family protein kinase</fullName>
    </submittedName>
</protein>
<keyword evidence="2" id="KW-0808">Transferase</keyword>
<comment type="caution">
    <text evidence="7">The sequence shown here is derived from an EMBL/GenBank/DDBJ whole genome shotgun (WGS) entry which is preliminary data.</text>
</comment>
<organism evidence="7 8">
    <name type="scientific">Tritrichomonas foetus</name>
    <dbReference type="NCBI Taxonomy" id="1144522"/>
    <lineage>
        <taxon>Eukaryota</taxon>
        <taxon>Metamonada</taxon>
        <taxon>Parabasalia</taxon>
        <taxon>Tritrichomonadida</taxon>
        <taxon>Tritrichomonadidae</taxon>
        <taxon>Tritrichomonas</taxon>
    </lineage>
</organism>
<dbReference type="OrthoDB" id="3049493at2759"/>
<keyword evidence="4 7" id="KW-0418">Kinase</keyword>
<dbReference type="InterPro" id="IPR011009">
    <property type="entry name" value="Kinase-like_dom_sf"/>
</dbReference>
<reference evidence="7" key="1">
    <citation type="submission" date="2016-10" db="EMBL/GenBank/DDBJ databases">
        <authorList>
            <person name="Benchimol M."/>
            <person name="Almeida L.G."/>
            <person name="Vasconcelos A.T."/>
            <person name="Perreira-Neves A."/>
            <person name="Rosa I.A."/>
            <person name="Tasca T."/>
            <person name="Bogo M.R."/>
            <person name="de Souza W."/>
        </authorList>
    </citation>
    <scope>NUCLEOTIDE SEQUENCE [LARGE SCALE GENOMIC DNA]</scope>
    <source>
        <strain evidence="7">K</strain>
    </source>
</reference>
<evidence type="ECO:0000256" key="5">
    <source>
        <dbReference type="ARBA" id="ARBA00022840"/>
    </source>
</evidence>
<dbReference type="RefSeq" id="XP_068368385.1">
    <property type="nucleotide sequence ID" value="XM_068497727.1"/>
</dbReference>
<dbReference type="GO" id="GO:0005524">
    <property type="term" value="F:ATP binding"/>
    <property type="evidence" value="ECO:0007669"/>
    <property type="project" value="UniProtKB-KW"/>
</dbReference>
<dbReference type="AlphaFoldDB" id="A0A1J4KVA6"/>
<accession>A0A1J4KVA6</accession>
<proteinExistence type="predicted"/>
<dbReference type="GO" id="GO:0004674">
    <property type="term" value="F:protein serine/threonine kinase activity"/>
    <property type="evidence" value="ECO:0007669"/>
    <property type="project" value="UniProtKB-KW"/>
</dbReference>
<gene>
    <name evidence="7" type="ORF">TRFO_14287</name>
</gene>
<name>A0A1J4KVA6_9EUKA</name>
<keyword evidence="3" id="KW-0547">Nucleotide-binding</keyword>
<evidence type="ECO:0000256" key="3">
    <source>
        <dbReference type="ARBA" id="ARBA00022741"/>
    </source>
</evidence>
<sequence length="383" mass="43790">MKEITSPNDTYILEGTASISAANKIYYATSPTTTAQFRLKVTPKFNIGKSITEEQHQTDVKIWKSVAHDGILSVIETFEDSQNYYLVTDRFSEQSLTSYAENFGILPEAKVKNIMQQIVSVFSYLHQHNIALRNLRSESFIVNRTGTVKLSDFTFATYVSHEDFLCDDYFNDSVYNPPEMILGHKYKAKAADVWSLGVLFYEIVAKRAPWEAVNPFTLAQEMLSIRVERSKRLNYIQYDLVTKMLEPDVARRYSIIQVENHLWLRKHGLDKEFRNAIKLKGLPILKSSATPKSYTSRDVRPKCLSVNAEDKSDRTFFTAGKLLTNKIPARSPSQSSTVQTSRSVRIPPRDRNFFVCLKNSAKLKDLLNIRVQASDLDNDENTP</sequence>
<feature type="domain" description="Protein kinase" evidence="6">
    <location>
        <begin position="11"/>
        <end position="264"/>
    </location>
</feature>
<dbReference type="InterPro" id="IPR000719">
    <property type="entry name" value="Prot_kinase_dom"/>
</dbReference>